<gene>
    <name evidence="6" type="ORF">SCHCODRAFT_54330</name>
</gene>
<dbReference type="PANTHER" id="PTHR28163:SF1">
    <property type="entry name" value="PROTEIN PET117 HOMOLOG, MITOCHONDRIAL"/>
    <property type="match status" value="1"/>
</dbReference>
<keyword evidence="3" id="KW-0809">Transit peptide</keyword>
<dbReference type="KEGG" id="scm:SCHCO_02686852"/>
<dbReference type="OMA" id="EHETMYK"/>
<dbReference type="InParanoid" id="D8Q1L5"/>
<sequence length="79" mass="9297">MSTRKAALTLGTVVCLSALTVWGVHYQQEAERESMYQGVLRDDVRRREKMLQRQLDLEESKKKREIYERAQKVDPDSLQ</sequence>
<dbReference type="AlphaFoldDB" id="D8Q1L5"/>
<proteinExistence type="inferred from homology"/>
<evidence type="ECO:0008006" key="8">
    <source>
        <dbReference type="Google" id="ProtNLM"/>
    </source>
</evidence>
<dbReference type="GeneID" id="9595963"/>
<evidence type="ECO:0000256" key="1">
    <source>
        <dbReference type="ARBA" id="ARBA00004173"/>
    </source>
</evidence>
<comment type="similarity">
    <text evidence="2">Belongs to the PET117 family.</text>
</comment>
<dbReference type="PANTHER" id="PTHR28163">
    <property type="entry name" value="PROTEIN PET117 HOMOLOG, MITOCHONDRIAL"/>
    <property type="match status" value="1"/>
</dbReference>
<evidence type="ECO:0000256" key="3">
    <source>
        <dbReference type="ARBA" id="ARBA00022946"/>
    </source>
</evidence>
<dbReference type="OrthoDB" id="76305at2759"/>
<organism evidence="7">
    <name type="scientific">Schizophyllum commune (strain H4-8 / FGSC 9210)</name>
    <name type="common">Split gill fungus</name>
    <dbReference type="NCBI Taxonomy" id="578458"/>
    <lineage>
        <taxon>Eukaryota</taxon>
        <taxon>Fungi</taxon>
        <taxon>Dikarya</taxon>
        <taxon>Basidiomycota</taxon>
        <taxon>Agaricomycotina</taxon>
        <taxon>Agaricomycetes</taxon>
        <taxon>Agaricomycetidae</taxon>
        <taxon>Agaricales</taxon>
        <taxon>Schizophyllaceae</taxon>
        <taxon>Schizophyllum</taxon>
    </lineage>
</organism>
<dbReference type="Proteomes" id="UP000007431">
    <property type="component" value="Unassembled WGS sequence"/>
</dbReference>
<reference evidence="6 7" key="1">
    <citation type="journal article" date="2010" name="Nat. Biotechnol.">
        <title>Genome sequence of the model mushroom Schizophyllum commune.</title>
        <authorList>
            <person name="Ohm R.A."/>
            <person name="de Jong J.F."/>
            <person name="Lugones L.G."/>
            <person name="Aerts A."/>
            <person name="Kothe E."/>
            <person name="Stajich J.E."/>
            <person name="de Vries R.P."/>
            <person name="Record E."/>
            <person name="Levasseur A."/>
            <person name="Baker S.E."/>
            <person name="Bartholomew K.A."/>
            <person name="Coutinho P.M."/>
            <person name="Erdmann S."/>
            <person name="Fowler T.J."/>
            <person name="Gathman A.C."/>
            <person name="Lombard V."/>
            <person name="Henrissat B."/>
            <person name="Knabe N."/>
            <person name="Kuees U."/>
            <person name="Lilly W.W."/>
            <person name="Lindquist E."/>
            <person name="Lucas S."/>
            <person name="Magnuson J.K."/>
            <person name="Piumi F."/>
            <person name="Raudaskoski M."/>
            <person name="Salamov A."/>
            <person name="Schmutz J."/>
            <person name="Schwarze F.W.M.R."/>
            <person name="vanKuyk P.A."/>
            <person name="Horton J.S."/>
            <person name="Grigoriev I.V."/>
            <person name="Woesten H.A.B."/>
        </authorList>
    </citation>
    <scope>NUCLEOTIDE SEQUENCE [LARGE SCALE GENOMIC DNA]</scope>
    <source>
        <strain evidence="7">H4-8 / FGSC 9210</strain>
    </source>
</reference>
<evidence type="ECO:0000256" key="5">
    <source>
        <dbReference type="SAM" id="SignalP"/>
    </source>
</evidence>
<dbReference type="STRING" id="578458.D8Q1L5"/>
<evidence type="ECO:0000256" key="4">
    <source>
        <dbReference type="ARBA" id="ARBA00023128"/>
    </source>
</evidence>
<feature type="signal peptide" evidence="5">
    <location>
        <begin position="1"/>
        <end position="23"/>
    </location>
</feature>
<dbReference type="GO" id="GO:0033617">
    <property type="term" value="P:mitochondrial respiratory chain complex IV assembly"/>
    <property type="evidence" value="ECO:0007669"/>
    <property type="project" value="TreeGrafter"/>
</dbReference>
<evidence type="ECO:0000313" key="7">
    <source>
        <dbReference type="Proteomes" id="UP000007431"/>
    </source>
</evidence>
<evidence type="ECO:0000313" key="6">
    <source>
        <dbReference type="EMBL" id="EFI97960.1"/>
    </source>
</evidence>
<dbReference type="VEuPathDB" id="FungiDB:SCHCODRAFT_02686852"/>
<dbReference type="Pfam" id="PF15786">
    <property type="entry name" value="PET117"/>
    <property type="match status" value="1"/>
</dbReference>
<accession>D8Q1L5</accession>
<dbReference type="RefSeq" id="XP_003032863.1">
    <property type="nucleotide sequence ID" value="XM_003032817.1"/>
</dbReference>
<dbReference type="EMBL" id="GL377305">
    <property type="protein sequence ID" value="EFI97960.1"/>
    <property type="molecule type" value="Genomic_DNA"/>
</dbReference>
<dbReference type="GO" id="GO:0005739">
    <property type="term" value="C:mitochondrion"/>
    <property type="evidence" value="ECO:0007669"/>
    <property type="project" value="UniProtKB-SubCell"/>
</dbReference>
<feature type="chain" id="PRO_5003120518" description="Cytochrome c oxidase assembly factor" evidence="5">
    <location>
        <begin position="24"/>
        <end position="79"/>
    </location>
</feature>
<name>D8Q1L5_SCHCM</name>
<dbReference type="HOGENOM" id="CLU_161486_3_0_1"/>
<protein>
    <recommendedName>
        <fullName evidence="8">Cytochrome c oxidase assembly factor</fullName>
    </recommendedName>
</protein>
<evidence type="ECO:0000256" key="2">
    <source>
        <dbReference type="ARBA" id="ARBA00008197"/>
    </source>
</evidence>
<comment type="subcellular location">
    <subcellularLocation>
        <location evidence="1">Mitochondrion</location>
    </subcellularLocation>
</comment>
<keyword evidence="5" id="KW-0732">Signal</keyword>
<dbReference type="eggNOG" id="ENOG502SDQ7">
    <property type="taxonomic scope" value="Eukaryota"/>
</dbReference>
<keyword evidence="7" id="KW-1185">Reference proteome</keyword>
<dbReference type="InterPro" id="IPR031568">
    <property type="entry name" value="Pet117"/>
</dbReference>
<keyword evidence="4" id="KW-0496">Mitochondrion</keyword>
<dbReference type="FunCoup" id="D8Q1L5">
    <property type="interactions" value="149"/>
</dbReference>